<evidence type="ECO:0000259" key="3">
    <source>
        <dbReference type="Pfam" id="PF01467"/>
    </source>
</evidence>
<dbReference type="GO" id="GO:0005525">
    <property type="term" value="F:GTP binding"/>
    <property type="evidence" value="ECO:0007669"/>
    <property type="project" value="UniProtKB-KW"/>
</dbReference>
<evidence type="ECO:0000313" key="4">
    <source>
        <dbReference type="EMBL" id="OGE03257.1"/>
    </source>
</evidence>
<accession>A0A1F5HGI9</accession>
<dbReference type="EMBL" id="MFCA01000001">
    <property type="protein sequence ID" value="OGE03257.1"/>
    <property type="molecule type" value="Genomic_DNA"/>
</dbReference>
<dbReference type="Proteomes" id="UP000176751">
    <property type="component" value="Unassembled WGS sequence"/>
</dbReference>
<reference evidence="4 5" key="1">
    <citation type="journal article" date="2016" name="Nat. Commun.">
        <title>Thousands of microbial genomes shed light on interconnected biogeochemical processes in an aquifer system.</title>
        <authorList>
            <person name="Anantharaman K."/>
            <person name="Brown C.T."/>
            <person name="Hug L.A."/>
            <person name="Sharon I."/>
            <person name="Castelle C.J."/>
            <person name="Probst A.J."/>
            <person name="Thomas B.C."/>
            <person name="Singh A."/>
            <person name="Wilkins M.J."/>
            <person name="Karaoz U."/>
            <person name="Brodie E.L."/>
            <person name="Williams K.H."/>
            <person name="Hubbard S.S."/>
            <person name="Banfield J.F."/>
        </authorList>
    </citation>
    <scope>NUCLEOTIDE SEQUENCE [LARGE SCALE GENOMIC DNA]</scope>
</reference>
<dbReference type="SUPFAM" id="SSF52374">
    <property type="entry name" value="Nucleotidylyl transferase"/>
    <property type="match status" value="1"/>
</dbReference>
<dbReference type="HAMAP" id="MF_00590">
    <property type="entry name" value="Dephospho_CoA_kinase_GTP_dep"/>
    <property type="match status" value="1"/>
</dbReference>
<dbReference type="NCBIfam" id="TIGR00125">
    <property type="entry name" value="cyt_tran_rel"/>
    <property type="match status" value="1"/>
</dbReference>
<sequence length="324" mass="36594">MEFQYQHVACGGTFDLLHKGHRAFLLLAFKNAEFVTIGVTTDVFNKKLKKTPFQNYDQRRKELLYFLKLKEMDKRSKIMPLYDIYGTTLTDKTIEALVASKETLDGAVEINKTRIQRELVRLPLIICPRVLAQDNKILSSTRIRDGIINRNGQSYSMFLNGVANKALANKIRKRLKKPLGPLVKITKAYASKNPPSIAIGDMTVATFLKNKTVPKISIIDLVVNRQKKYDCPTQLGFENKNVDFTLKNPAGVITQQLVQIMKKAIKEKRQKLVIRVIGEEDLATIPAILLSPLGYSIYYGQPALGTIKVTVDEKIKQDICGILL</sequence>
<protein>
    <recommendedName>
        <fullName evidence="3">Cytidyltransferase-like domain-containing protein</fullName>
    </recommendedName>
</protein>
<dbReference type="InterPro" id="IPR004821">
    <property type="entry name" value="Cyt_trans-like"/>
</dbReference>
<dbReference type="InterPro" id="IPR014729">
    <property type="entry name" value="Rossmann-like_a/b/a_fold"/>
</dbReference>
<dbReference type="GO" id="GO:0015937">
    <property type="term" value="P:coenzyme A biosynthetic process"/>
    <property type="evidence" value="ECO:0007669"/>
    <property type="project" value="InterPro"/>
</dbReference>
<gene>
    <name evidence="4" type="ORF">A2196_05850</name>
</gene>
<dbReference type="PANTHER" id="PTHR40732">
    <property type="entry name" value="UPF0218 PROTEIN TK1697"/>
    <property type="match status" value="1"/>
</dbReference>
<comment type="caution">
    <text evidence="4">The sequence shown here is derived from an EMBL/GenBank/DDBJ whole genome shotgun (WGS) entry which is preliminary data.</text>
</comment>
<dbReference type="InterPro" id="IPR007164">
    <property type="entry name" value="GTP-dep_dephospho-CoA_kin"/>
</dbReference>
<feature type="domain" description="Cytidyltransferase-like" evidence="3">
    <location>
        <begin position="10"/>
        <end position="145"/>
    </location>
</feature>
<dbReference type="AlphaFoldDB" id="A0A1F5HGI9"/>
<keyword evidence="1" id="KW-0547">Nucleotide-binding</keyword>
<dbReference type="Gene3D" id="3.40.50.620">
    <property type="entry name" value="HUPs"/>
    <property type="match status" value="1"/>
</dbReference>
<dbReference type="GO" id="GO:0016301">
    <property type="term" value="F:kinase activity"/>
    <property type="evidence" value="ECO:0007669"/>
    <property type="project" value="InterPro"/>
</dbReference>
<dbReference type="STRING" id="1797737.A2196_05850"/>
<dbReference type="Pfam" id="PF01467">
    <property type="entry name" value="CTP_transf_like"/>
    <property type="match status" value="1"/>
</dbReference>
<dbReference type="Pfam" id="PF04019">
    <property type="entry name" value="DUF359"/>
    <property type="match status" value="1"/>
</dbReference>
<proteinExistence type="inferred from homology"/>
<dbReference type="PANTHER" id="PTHR40732:SF1">
    <property type="entry name" value="GTP-DEPENDENT DEPHOSPHO-COA KINASE"/>
    <property type="match status" value="1"/>
</dbReference>
<organism evidence="4 5">
    <name type="scientific">Candidatus Curtissbacteria bacterium RIFOXYA1_FULL_41_14</name>
    <dbReference type="NCBI Taxonomy" id="1797737"/>
    <lineage>
        <taxon>Bacteria</taxon>
        <taxon>Candidatus Curtissiibacteriota</taxon>
    </lineage>
</organism>
<dbReference type="NCBIfam" id="NF001985">
    <property type="entry name" value="PRK00777.1"/>
    <property type="match status" value="1"/>
</dbReference>
<keyword evidence="2" id="KW-0342">GTP-binding</keyword>
<evidence type="ECO:0000256" key="1">
    <source>
        <dbReference type="ARBA" id="ARBA00022741"/>
    </source>
</evidence>
<name>A0A1F5HGI9_9BACT</name>
<evidence type="ECO:0000313" key="5">
    <source>
        <dbReference type="Proteomes" id="UP000176751"/>
    </source>
</evidence>
<evidence type="ECO:0000256" key="2">
    <source>
        <dbReference type="ARBA" id="ARBA00023134"/>
    </source>
</evidence>